<keyword evidence="2" id="KW-1185">Reference proteome</keyword>
<dbReference type="AlphaFoldDB" id="A0A074ZNP6"/>
<accession>A0A074ZNP6</accession>
<organism evidence="1 2">
    <name type="scientific">Opisthorchis viverrini</name>
    <name type="common">Southeast Asian liver fluke</name>
    <dbReference type="NCBI Taxonomy" id="6198"/>
    <lineage>
        <taxon>Eukaryota</taxon>
        <taxon>Metazoa</taxon>
        <taxon>Spiralia</taxon>
        <taxon>Lophotrochozoa</taxon>
        <taxon>Platyhelminthes</taxon>
        <taxon>Trematoda</taxon>
        <taxon>Digenea</taxon>
        <taxon>Opisthorchiida</taxon>
        <taxon>Opisthorchiata</taxon>
        <taxon>Opisthorchiidae</taxon>
        <taxon>Opisthorchis</taxon>
    </lineage>
</organism>
<proteinExistence type="predicted"/>
<dbReference type="RefSeq" id="XP_009171318.1">
    <property type="nucleotide sequence ID" value="XM_009173054.1"/>
</dbReference>
<sequence length="287" mass="32888">MQLFTPLTNRLWLIDVAFSYTPNYVTYQESTNGSDVITSNPPQEAVQQLVLRRHKRPLIKCVNEAPLVELENADDIFEGEEKVQVFSDELTKVILSFGMHFAPTKCKVMFLDVQLLNTPLTIQGEVLKIVERFTYLGSCISSDCSVRDEVNARICKARVAFANLRTYGVRYQMDFQKLADWPATPITRHNKRLKMTQWLEHEFTDRKVRGSNPSSALRLHMYRLEEPGSILTHVLPLGGMAVRHRKCVTAERLVLPSLHNTTLVMTSVFNTSLPHFRRAIESLIVKK</sequence>
<evidence type="ECO:0000313" key="2">
    <source>
        <dbReference type="Proteomes" id="UP000054324"/>
    </source>
</evidence>
<dbReference type="EMBL" id="KL596792">
    <property type="protein sequence ID" value="KER24955.1"/>
    <property type="molecule type" value="Genomic_DNA"/>
</dbReference>
<dbReference type="Proteomes" id="UP000054324">
    <property type="component" value="Unassembled WGS sequence"/>
</dbReference>
<dbReference type="KEGG" id="ovi:T265_07517"/>
<dbReference type="CTD" id="20321696"/>
<name>A0A074ZNP6_OPIVI</name>
<evidence type="ECO:0000313" key="1">
    <source>
        <dbReference type="EMBL" id="KER24955.1"/>
    </source>
</evidence>
<gene>
    <name evidence="1" type="ORF">T265_07517</name>
</gene>
<dbReference type="OrthoDB" id="425014at2759"/>
<reference evidence="1 2" key="1">
    <citation type="submission" date="2013-11" db="EMBL/GenBank/DDBJ databases">
        <title>Opisthorchis viverrini - life in the bile duct.</title>
        <authorList>
            <person name="Young N.D."/>
            <person name="Nagarajan N."/>
            <person name="Lin S.J."/>
            <person name="Korhonen P.K."/>
            <person name="Jex A.R."/>
            <person name="Hall R.S."/>
            <person name="Safavi-Hemami H."/>
            <person name="Kaewkong W."/>
            <person name="Bertrand D."/>
            <person name="Gao S."/>
            <person name="Seet Q."/>
            <person name="Wongkham S."/>
            <person name="Teh B.T."/>
            <person name="Wongkham C."/>
            <person name="Intapan P.M."/>
            <person name="Maleewong W."/>
            <person name="Yang X."/>
            <person name="Hu M."/>
            <person name="Wang Z."/>
            <person name="Hofmann A."/>
            <person name="Sternberg P.W."/>
            <person name="Tan P."/>
            <person name="Wang J."/>
            <person name="Gasser R.B."/>
        </authorList>
    </citation>
    <scope>NUCLEOTIDE SEQUENCE [LARGE SCALE GENOMIC DNA]</scope>
</reference>
<evidence type="ECO:0008006" key="3">
    <source>
        <dbReference type="Google" id="ProtNLM"/>
    </source>
</evidence>
<dbReference type="GeneID" id="20321696"/>
<dbReference type="PANTHER" id="PTHR47027:SF20">
    <property type="entry name" value="REVERSE TRANSCRIPTASE-LIKE PROTEIN WITH RNA-DIRECTED DNA POLYMERASE DOMAIN"/>
    <property type="match status" value="1"/>
</dbReference>
<dbReference type="PANTHER" id="PTHR47027">
    <property type="entry name" value="REVERSE TRANSCRIPTASE DOMAIN-CONTAINING PROTEIN"/>
    <property type="match status" value="1"/>
</dbReference>
<protein>
    <recommendedName>
        <fullName evidence="3">Reverse transcriptase domain-containing protein</fullName>
    </recommendedName>
</protein>